<comment type="caution">
    <text evidence="2">The sequence shown here is derived from an EMBL/GenBank/DDBJ whole genome shotgun (WGS) entry which is preliminary data.</text>
</comment>
<evidence type="ECO:0000256" key="1">
    <source>
        <dbReference type="SAM" id="MobiDB-lite"/>
    </source>
</evidence>
<reference evidence="2" key="1">
    <citation type="submission" date="2019-11" db="EMBL/GenBank/DDBJ databases">
        <title>Bipolaris sorokiniana Genome sequencing.</title>
        <authorList>
            <person name="Wang H."/>
        </authorList>
    </citation>
    <scope>NUCLEOTIDE SEQUENCE</scope>
</reference>
<gene>
    <name evidence="2" type="ORF">GGP41_008039</name>
</gene>
<organism evidence="2 3">
    <name type="scientific">Cochliobolus sativus</name>
    <name type="common">Common root rot and spot blotch fungus</name>
    <name type="synonym">Bipolaris sorokiniana</name>
    <dbReference type="NCBI Taxonomy" id="45130"/>
    <lineage>
        <taxon>Eukaryota</taxon>
        <taxon>Fungi</taxon>
        <taxon>Dikarya</taxon>
        <taxon>Ascomycota</taxon>
        <taxon>Pezizomycotina</taxon>
        <taxon>Dothideomycetes</taxon>
        <taxon>Pleosporomycetidae</taxon>
        <taxon>Pleosporales</taxon>
        <taxon>Pleosporineae</taxon>
        <taxon>Pleosporaceae</taxon>
        <taxon>Bipolaris</taxon>
    </lineage>
</organism>
<evidence type="ECO:0000313" key="3">
    <source>
        <dbReference type="Proteomes" id="UP000624244"/>
    </source>
</evidence>
<proteinExistence type="predicted"/>
<dbReference type="EMBL" id="WNKQ01000003">
    <property type="protein sequence ID" value="KAF5852624.1"/>
    <property type="molecule type" value="Genomic_DNA"/>
</dbReference>
<sequence length="193" mass="22344">MGGHRQSPRVRDSITNEKELEVLEKYERDIQKEKQRNPGIITVIPDHRIRRIQHLLVDLTTFLDKESGMEFNRPVRRCHMDVGEGVLSHDTILLAHKDRATALDEGTAVLAYKASVQTHETGEPFRYQILCDCASDDCNPRKEDFKNRDLESNRIQNGLFKRATLRYRNSKKQELDGMNSGKRNTEKDNGHQC</sequence>
<protein>
    <submittedName>
        <fullName evidence="2">Uncharacterized protein</fullName>
    </submittedName>
</protein>
<feature type="region of interest" description="Disordered" evidence="1">
    <location>
        <begin position="172"/>
        <end position="193"/>
    </location>
</feature>
<feature type="compositionally biased region" description="Basic and acidic residues" evidence="1">
    <location>
        <begin position="183"/>
        <end position="193"/>
    </location>
</feature>
<dbReference type="Proteomes" id="UP000624244">
    <property type="component" value="Unassembled WGS sequence"/>
</dbReference>
<name>A0A8H5ZPD9_COCSA</name>
<dbReference type="AlphaFoldDB" id="A0A8H5ZPD9"/>
<accession>A0A8H5ZPD9</accession>
<evidence type="ECO:0000313" key="2">
    <source>
        <dbReference type="EMBL" id="KAF5852624.1"/>
    </source>
</evidence>